<dbReference type="CDD" id="cd07812">
    <property type="entry name" value="SRPBCC"/>
    <property type="match status" value="1"/>
</dbReference>
<dbReference type="KEGG" id="cpro:CPRO_10090"/>
<evidence type="ECO:0000313" key="4">
    <source>
        <dbReference type="Proteomes" id="UP000184204"/>
    </source>
</evidence>
<reference evidence="4" key="4">
    <citation type="submission" date="2016-11" db="EMBL/GenBank/DDBJ databases">
        <authorList>
            <person name="Jaros S."/>
            <person name="Januszkiewicz K."/>
            <person name="Wedrychowicz H."/>
        </authorList>
    </citation>
    <scope>NUCLEOTIDE SEQUENCE [LARGE SCALE GENOMIC DNA]</scope>
    <source>
        <strain evidence="4">DSM 1682</strain>
    </source>
</reference>
<keyword evidence="3" id="KW-1185">Reference proteome</keyword>
<proteinExistence type="predicted"/>
<dbReference type="Pfam" id="PF10604">
    <property type="entry name" value="Polyketide_cyc2"/>
    <property type="match status" value="1"/>
</dbReference>
<organism evidence="2 4">
    <name type="scientific">Anaerotignum propionicum DSM 1682</name>
    <dbReference type="NCBI Taxonomy" id="991789"/>
    <lineage>
        <taxon>Bacteria</taxon>
        <taxon>Bacillati</taxon>
        <taxon>Bacillota</taxon>
        <taxon>Clostridia</taxon>
        <taxon>Lachnospirales</taxon>
        <taxon>Anaerotignaceae</taxon>
        <taxon>Anaerotignum</taxon>
    </lineage>
</organism>
<name>A0A0X1U6P1_ANAPI</name>
<dbReference type="Proteomes" id="UP000068026">
    <property type="component" value="Chromosome"/>
</dbReference>
<evidence type="ECO:0000313" key="1">
    <source>
        <dbReference type="EMBL" id="AMJ40604.1"/>
    </source>
</evidence>
<dbReference type="RefSeq" id="WP_066048527.1">
    <property type="nucleotide sequence ID" value="NZ_CP014223.1"/>
</dbReference>
<dbReference type="EMBL" id="CP014223">
    <property type="protein sequence ID" value="AMJ40604.1"/>
    <property type="molecule type" value="Genomic_DNA"/>
</dbReference>
<gene>
    <name evidence="1" type="ORF">CPRO_10090</name>
    <name evidence="2" type="ORF">SAMN02745151_02221</name>
</gene>
<sequence length="134" mass="15687">MAIANVKVTLNEDIKTVWEIVTSLDNYAWRSDLSKIEVLEAGKKFIEYTKEGFATTFTITMFESMKRYEFDMDNNNMCGHWTGLFSKIGNKTEIYFTENITPKKWIMKPFVGIYLKKQQAAYISDLRKALDQKQ</sequence>
<dbReference type="AlphaFoldDB" id="A0A0X1U6P1"/>
<dbReference type="InterPro" id="IPR023393">
    <property type="entry name" value="START-like_dom_sf"/>
</dbReference>
<dbReference type="OrthoDB" id="9788177at2"/>
<protein>
    <submittedName>
        <fullName evidence="2">Polyketide cyclase / dehydrase and lipid transport</fullName>
    </submittedName>
</protein>
<dbReference type="Gene3D" id="3.30.530.20">
    <property type="match status" value="1"/>
</dbReference>
<dbReference type="SUPFAM" id="SSF55961">
    <property type="entry name" value="Bet v1-like"/>
    <property type="match status" value="1"/>
</dbReference>
<reference evidence="3" key="2">
    <citation type="submission" date="2016-01" db="EMBL/GenBank/DDBJ databases">
        <authorList>
            <person name="Poehlein A."/>
            <person name="Schlien K."/>
            <person name="Gottschalk G."/>
            <person name="Buckel W."/>
            <person name="Daniel R."/>
        </authorList>
    </citation>
    <scope>NUCLEOTIDE SEQUENCE [LARGE SCALE GENOMIC DNA]</scope>
    <source>
        <strain evidence="3">X2</strain>
    </source>
</reference>
<dbReference type="EMBL" id="FQUA01000010">
    <property type="protein sequence ID" value="SHE92004.1"/>
    <property type="molecule type" value="Genomic_DNA"/>
</dbReference>
<dbReference type="InterPro" id="IPR019587">
    <property type="entry name" value="Polyketide_cyclase/dehydratase"/>
</dbReference>
<evidence type="ECO:0000313" key="3">
    <source>
        <dbReference type="Proteomes" id="UP000068026"/>
    </source>
</evidence>
<reference evidence="2" key="3">
    <citation type="submission" date="2016-11" db="EMBL/GenBank/DDBJ databases">
        <authorList>
            <person name="Varghese N."/>
            <person name="Submissions S."/>
        </authorList>
    </citation>
    <scope>NUCLEOTIDE SEQUENCE</scope>
    <source>
        <strain evidence="2">DSM 1682</strain>
    </source>
</reference>
<accession>A0A0X1U6P1</accession>
<dbReference type="Proteomes" id="UP000184204">
    <property type="component" value="Unassembled WGS sequence"/>
</dbReference>
<evidence type="ECO:0000313" key="2">
    <source>
        <dbReference type="EMBL" id="SHE92004.1"/>
    </source>
</evidence>
<reference evidence="1 3" key="1">
    <citation type="journal article" date="2016" name="Genome Announc.">
        <title>Complete Genome Sequence of the Amino Acid-Fermenting Clostridium propionicum X2 (DSM 1682).</title>
        <authorList>
            <person name="Poehlein A."/>
            <person name="Schlien K."/>
            <person name="Chowdhury N.P."/>
            <person name="Gottschalk G."/>
            <person name="Buckel W."/>
            <person name="Daniel R."/>
        </authorList>
    </citation>
    <scope>NUCLEOTIDE SEQUENCE [LARGE SCALE GENOMIC DNA]</scope>
    <source>
        <strain evidence="1 3">X2</strain>
    </source>
</reference>